<gene>
    <name evidence="1" type="ORF">CPELLU_LOCUS20056</name>
</gene>
<name>A0A9N9KEK5_9GLOM</name>
<organism evidence="1 2">
    <name type="scientific">Cetraspora pellucida</name>
    <dbReference type="NCBI Taxonomy" id="1433469"/>
    <lineage>
        <taxon>Eukaryota</taxon>
        <taxon>Fungi</taxon>
        <taxon>Fungi incertae sedis</taxon>
        <taxon>Mucoromycota</taxon>
        <taxon>Glomeromycotina</taxon>
        <taxon>Glomeromycetes</taxon>
        <taxon>Diversisporales</taxon>
        <taxon>Gigasporaceae</taxon>
        <taxon>Cetraspora</taxon>
    </lineage>
</organism>
<dbReference type="Proteomes" id="UP000789759">
    <property type="component" value="Unassembled WGS sequence"/>
</dbReference>
<feature type="non-terminal residue" evidence="1">
    <location>
        <position position="111"/>
    </location>
</feature>
<evidence type="ECO:0000313" key="2">
    <source>
        <dbReference type="Proteomes" id="UP000789759"/>
    </source>
</evidence>
<accession>A0A9N9KEK5</accession>
<sequence>NNKKNTIHIAKLDDKIKEIKQSSVNNIFTKIENFNNIPEQIDLQTENAPKTTSYNKEIKFLNYVYKEQISNKIRERNQKKKFRFQGLSSDYNLLEQSNLLYNIKTVILEII</sequence>
<dbReference type="EMBL" id="CAJVQA010055202">
    <property type="protein sequence ID" value="CAG8825031.1"/>
    <property type="molecule type" value="Genomic_DNA"/>
</dbReference>
<proteinExistence type="predicted"/>
<comment type="caution">
    <text evidence="1">The sequence shown here is derived from an EMBL/GenBank/DDBJ whole genome shotgun (WGS) entry which is preliminary data.</text>
</comment>
<dbReference type="AlphaFoldDB" id="A0A9N9KEK5"/>
<keyword evidence="2" id="KW-1185">Reference proteome</keyword>
<dbReference type="OrthoDB" id="2436905at2759"/>
<protein>
    <submittedName>
        <fullName evidence="1">3274_t:CDS:1</fullName>
    </submittedName>
</protein>
<reference evidence="1" key="1">
    <citation type="submission" date="2021-06" db="EMBL/GenBank/DDBJ databases">
        <authorList>
            <person name="Kallberg Y."/>
            <person name="Tangrot J."/>
            <person name="Rosling A."/>
        </authorList>
    </citation>
    <scope>NUCLEOTIDE SEQUENCE</scope>
    <source>
        <strain evidence="1">FL966</strain>
    </source>
</reference>
<evidence type="ECO:0000313" key="1">
    <source>
        <dbReference type="EMBL" id="CAG8825031.1"/>
    </source>
</evidence>